<evidence type="ECO:0000313" key="2">
    <source>
        <dbReference type="EMBL" id="VDN30393.1"/>
    </source>
</evidence>
<feature type="compositionally biased region" description="Basic and acidic residues" evidence="1">
    <location>
        <begin position="1"/>
        <end position="23"/>
    </location>
</feature>
<reference evidence="2 3" key="1">
    <citation type="submission" date="2018-11" db="EMBL/GenBank/DDBJ databases">
        <authorList>
            <consortium name="Pathogen Informatics"/>
        </authorList>
    </citation>
    <scope>NUCLEOTIDE SEQUENCE [LARGE SCALE GENOMIC DNA]</scope>
</reference>
<dbReference type="EMBL" id="UYRU01079730">
    <property type="protein sequence ID" value="VDN30393.1"/>
    <property type="molecule type" value="Genomic_DNA"/>
</dbReference>
<dbReference type="AlphaFoldDB" id="A0A3P7N1L9"/>
<evidence type="ECO:0000256" key="1">
    <source>
        <dbReference type="SAM" id="MobiDB-lite"/>
    </source>
</evidence>
<dbReference type="Proteomes" id="UP000281553">
    <property type="component" value="Unassembled WGS sequence"/>
</dbReference>
<feature type="region of interest" description="Disordered" evidence="1">
    <location>
        <begin position="1"/>
        <end position="27"/>
    </location>
</feature>
<proteinExistence type="predicted"/>
<accession>A0A3P7N1L9</accession>
<feature type="non-terminal residue" evidence="2">
    <location>
        <position position="96"/>
    </location>
</feature>
<name>A0A3P7N1L9_DIBLA</name>
<keyword evidence="3" id="KW-1185">Reference proteome</keyword>
<organism evidence="2 3">
    <name type="scientific">Dibothriocephalus latus</name>
    <name type="common">Fish tapeworm</name>
    <name type="synonym">Diphyllobothrium latum</name>
    <dbReference type="NCBI Taxonomy" id="60516"/>
    <lineage>
        <taxon>Eukaryota</taxon>
        <taxon>Metazoa</taxon>
        <taxon>Spiralia</taxon>
        <taxon>Lophotrochozoa</taxon>
        <taxon>Platyhelminthes</taxon>
        <taxon>Cestoda</taxon>
        <taxon>Eucestoda</taxon>
        <taxon>Diphyllobothriidea</taxon>
        <taxon>Diphyllobothriidae</taxon>
        <taxon>Dibothriocephalus</taxon>
    </lineage>
</organism>
<evidence type="ECO:0000313" key="3">
    <source>
        <dbReference type="Proteomes" id="UP000281553"/>
    </source>
</evidence>
<protein>
    <submittedName>
        <fullName evidence="2">Uncharacterized protein</fullName>
    </submittedName>
</protein>
<gene>
    <name evidence="2" type="ORF">DILT_LOCUS15527</name>
</gene>
<sequence length="96" mass="10899">MSKKREAPPEGERPATKRPKQEDLSVLTSDPTGLAVFLKRIETDTDYDLVYEYLSTQKGEEILALLETGYERKFNELTVILKVLAILVLRTNTDLA</sequence>